<dbReference type="Pfam" id="PF02535">
    <property type="entry name" value="Zip"/>
    <property type="match status" value="1"/>
</dbReference>
<dbReference type="RefSeq" id="XP_014669225.1">
    <property type="nucleotide sequence ID" value="XM_014813739.1"/>
</dbReference>
<comment type="similarity">
    <text evidence="2">Belongs to the ZIP transporter (TC 2.A.5) family.</text>
</comment>
<evidence type="ECO:0000256" key="1">
    <source>
        <dbReference type="ARBA" id="ARBA00004141"/>
    </source>
</evidence>
<name>A0ABM1EAK4_PRICU</name>
<feature type="signal peptide" evidence="7">
    <location>
        <begin position="1"/>
        <end position="21"/>
    </location>
</feature>
<evidence type="ECO:0000256" key="2">
    <source>
        <dbReference type="ARBA" id="ARBA00006939"/>
    </source>
</evidence>
<evidence type="ECO:0000256" key="7">
    <source>
        <dbReference type="SAM" id="SignalP"/>
    </source>
</evidence>
<evidence type="ECO:0000256" key="4">
    <source>
        <dbReference type="ARBA" id="ARBA00022989"/>
    </source>
</evidence>
<dbReference type="Proteomes" id="UP000695022">
    <property type="component" value="Unplaced"/>
</dbReference>
<comment type="subcellular location">
    <subcellularLocation>
        <location evidence="1">Membrane</location>
        <topology evidence="1">Multi-pass membrane protein</topology>
    </subcellularLocation>
</comment>
<keyword evidence="3 6" id="KW-0812">Transmembrane</keyword>
<reference evidence="9" key="1">
    <citation type="submission" date="2025-08" db="UniProtKB">
        <authorList>
            <consortium name="RefSeq"/>
        </authorList>
    </citation>
    <scope>IDENTIFICATION</scope>
</reference>
<gene>
    <name evidence="9" type="primary">LOC106810394</name>
</gene>
<feature type="transmembrane region" description="Helical" evidence="6">
    <location>
        <begin position="181"/>
        <end position="202"/>
    </location>
</feature>
<proteinExistence type="inferred from homology"/>
<accession>A0ABM1EAK4</accession>
<feature type="transmembrane region" description="Helical" evidence="6">
    <location>
        <begin position="214"/>
        <end position="231"/>
    </location>
</feature>
<keyword evidence="4 6" id="KW-1133">Transmembrane helix</keyword>
<protein>
    <submittedName>
        <fullName evidence="9">Zinc transporter ZIP14-like isoform X1</fullName>
    </submittedName>
</protein>
<evidence type="ECO:0000313" key="8">
    <source>
        <dbReference type="Proteomes" id="UP000695022"/>
    </source>
</evidence>
<keyword evidence="7" id="KW-0732">Signal</keyword>
<evidence type="ECO:0000256" key="6">
    <source>
        <dbReference type="SAM" id="Phobius"/>
    </source>
</evidence>
<dbReference type="GeneID" id="106810394"/>
<dbReference type="InterPro" id="IPR003689">
    <property type="entry name" value="ZIP"/>
</dbReference>
<dbReference type="PANTHER" id="PTHR12191:SF37">
    <property type="entry name" value="ZINC TRANSPORTER FOI"/>
    <property type="match status" value="1"/>
</dbReference>
<keyword evidence="8" id="KW-1185">Reference proteome</keyword>
<organism evidence="8 9">
    <name type="scientific">Priapulus caudatus</name>
    <name type="common">Priapulid worm</name>
    <dbReference type="NCBI Taxonomy" id="37621"/>
    <lineage>
        <taxon>Eukaryota</taxon>
        <taxon>Metazoa</taxon>
        <taxon>Ecdysozoa</taxon>
        <taxon>Scalidophora</taxon>
        <taxon>Priapulida</taxon>
        <taxon>Priapulimorpha</taxon>
        <taxon>Priapulimorphida</taxon>
        <taxon>Priapulidae</taxon>
        <taxon>Priapulus</taxon>
    </lineage>
</organism>
<evidence type="ECO:0000256" key="5">
    <source>
        <dbReference type="ARBA" id="ARBA00023136"/>
    </source>
</evidence>
<feature type="transmembrane region" description="Helical" evidence="6">
    <location>
        <begin position="147"/>
        <end position="169"/>
    </location>
</feature>
<evidence type="ECO:0000256" key="3">
    <source>
        <dbReference type="ARBA" id="ARBA00022692"/>
    </source>
</evidence>
<keyword evidence="5 6" id="KW-0472">Membrane</keyword>
<dbReference type="InterPro" id="IPR050799">
    <property type="entry name" value="ZIP_Transporter"/>
</dbReference>
<feature type="chain" id="PRO_5046135848" evidence="7">
    <location>
        <begin position="22"/>
        <end position="438"/>
    </location>
</feature>
<sequence length="438" mass="49939">MGTWMRLSLSCALAWICCCTAFLEDKDLYLEGVEFSRTFDGYYIGPIHADQQHYIGDLVHDLDSYQHERETISTDCSEFECNITVKCLSSRNLVQLWENGIAKDEQVVALCPDVIRDEASKSCNVLVEKENEWNITTSYLKPTQSEVWGYGILSLVIITSCSVTGMLLLPIMSKDFYRKILVFFVSLGVGSLCGNSVFNLIPQALELFKDESQAYLWKMLLVACGIYLFFLTDRIMKFHMKVKQKKRTARKLRALLQGDDSSSTTERLSAMNPTEEELDPMYNHSIAMPLDQAQKKHGHEHIPFGDEDQTIATVAWMIMFGDSMHKIVDGLSIGAAFSDSIWVGISITLAVFCEEFPHELDAGNDSRPGRSDRGRKWILCVLSAELGHPHWGYHNVRHGSVWWEIVCQCSRNITAIIITFYHHENSGEPFWLLYLRRS</sequence>
<evidence type="ECO:0000313" key="9">
    <source>
        <dbReference type="RefSeq" id="XP_014669225.1"/>
    </source>
</evidence>
<dbReference type="PANTHER" id="PTHR12191">
    <property type="entry name" value="SOLUTE CARRIER FAMILY 39"/>
    <property type="match status" value="1"/>
</dbReference>